<reference evidence="3 4" key="1">
    <citation type="submission" date="2024-10" db="EMBL/GenBank/DDBJ databases">
        <title>Updated reference genomes for cyclostephanoid diatoms.</title>
        <authorList>
            <person name="Roberts W.R."/>
            <person name="Alverson A.J."/>
        </authorList>
    </citation>
    <scope>NUCLEOTIDE SEQUENCE [LARGE SCALE GENOMIC DNA]</scope>
    <source>
        <strain evidence="3 4">AJA010-31</strain>
    </source>
</reference>
<proteinExistence type="predicted"/>
<evidence type="ECO:0000313" key="4">
    <source>
        <dbReference type="Proteomes" id="UP001530400"/>
    </source>
</evidence>
<feature type="domain" description="PiggyBac transposable element-derived protein" evidence="2">
    <location>
        <begin position="198"/>
        <end position="582"/>
    </location>
</feature>
<accession>A0ABD3P4I8</accession>
<feature type="region of interest" description="Disordered" evidence="1">
    <location>
        <begin position="135"/>
        <end position="159"/>
    </location>
</feature>
<dbReference type="EMBL" id="JALLPJ020000814">
    <property type="protein sequence ID" value="KAL3782256.1"/>
    <property type="molecule type" value="Genomic_DNA"/>
</dbReference>
<dbReference type="PANTHER" id="PTHR46599:SF3">
    <property type="entry name" value="PIGGYBAC TRANSPOSABLE ELEMENT-DERIVED PROTEIN 4"/>
    <property type="match status" value="1"/>
</dbReference>
<dbReference type="AlphaFoldDB" id="A0ABD3P4I8"/>
<dbReference type="PANTHER" id="PTHR46599">
    <property type="entry name" value="PIGGYBAC TRANSPOSABLE ELEMENT-DERIVED PROTEIN 4"/>
    <property type="match status" value="1"/>
</dbReference>
<name>A0ABD3P4I8_9STRA</name>
<evidence type="ECO:0000259" key="2">
    <source>
        <dbReference type="Pfam" id="PF13843"/>
    </source>
</evidence>
<dbReference type="Proteomes" id="UP001530400">
    <property type="component" value="Unassembled WGS sequence"/>
</dbReference>
<organism evidence="3 4">
    <name type="scientific">Cyclotella atomus</name>
    <dbReference type="NCBI Taxonomy" id="382360"/>
    <lineage>
        <taxon>Eukaryota</taxon>
        <taxon>Sar</taxon>
        <taxon>Stramenopiles</taxon>
        <taxon>Ochrophyta</taxon>
        <taxon>Bacillariophyta</taxon>
        <taxon>Coscinodiscophyceae</taxon>
        <taxon>Thalassiosirophycidae</taxon>
        <taxon>Stephanodiscales</taxon>
        <taxon>Stephanodiscaceae</taxon>
        <taxon>Cyclotella</taxon>
    </lineage>
</organism>
<dbReference type="Pfam" id="PF13843">
    <property type="entry name" value="DDE_Tnp_1_7"/>
    <property type="match status" value="1"/>
</dbReference>
<comment type="caution">
    <text evidence="3">The sequence shown here is derived from an EMBL/GenBank/DDBJ whole genome shotgun (WGS) entry which is preliminary data.</text>
</comment>
<evidence type="ECO:0000256" key="1">
    <source>
        <dbReference type="SAM" id="MobiDB-lite"/>
    </source>
</evidence>
<gene>
    <name evidence="3" type="ORF">ACHAWO_010592</name>
</gene>
<dbReference type="InterPro" id="IPR029526">
    <property type="entry name" value="PGBD"/>
</dbReference>
<keyword evidence="4" id="KW-1185">Reference proteome</keyword>
<evidence type="ECO:0000313" key="3">
    <source>
        <dbReference type="EMBL" id="KAL3782256.1"/>
    </source>
</evidence>
<protein>
    <recommendedName>
        <fullName evidence="2">PiggyBac transposable element-derived protein domain-containing protein</fullName>
    </recommendedName>
</protein>
<sequence>MRIRGGIGAIGSAQARFFHPSANIREKWPNEYQKKRLTGVVITGKGTHRVNRKDQLCYECSIPEIDGTTFHVVVNNFRVERAAATSFEDEQATTAPSRESASQTLQELALRLSTEDEVRNFNRSEEIAELRQQGIEVDDDNEPAPENAEPPPQATGDVGEWVTPTICPRRQANCTNRKGSWKNYSWQVIAEMDELAQFRMCFPEEWAAKVLIPATNENLEGEAMDLQEFYVFLGCHFFMASFEGISNRKLWWSSKPVDMFEGAPFRLNNLISKKRFLDISAAIRYTDKPPPEDFVDRFHEVRQMIDAFNDHYKDNYVPSWLNCLDESMNSWLNKYCPGFMNVPRKPHPDGNEFHSIADGDDGQPVMWRIKIQEGKDRPKDATGKWAFPSRFEGRNDKGRKYTKTSTLMCEMTEPLHGTGKIVSMDSGFCVTAGILHLHDLGVYGQALVKKRRYWPKDVPGDQIDRYFEGKPLGHCESLLQDMEGIPFYVHCCRDSKYVTKMMSTHGLLTSVPDYVTYRQKPDGGWESFCYPEFLSNHNHSKHWVDDVNNRRHDPIGLEQVWHTKWWPTRQFTFICSVAESNAVHCKARAMKAPATPQLEFRRNLAKLMLFNKIRNDGTRVASPMRNTKRAREVRVSEHGLVSRPAGYGKWDNNKKYWSKIKTPYCKIKCDTCSTKVRTYCKCDKTTTMCSECYGVHMVEVHNTN</sequence>